<dbReference type="InterPro" id="IPR027417">
    <property type="entry name" value="P-loop_NTPase"/>
</dbReference>
<gene>
    <name evidence="2" type="ORF">AAE3_LOCUS3259</name>
</gene>
<keyword evidence="3" id="KW-1185">Reference proteome</keyword>
<dbReference type="SUPFAM" id="SSF52540">
    <property type="entry name" value="P-loop containing nucleoside triphosphate hydrolases"/>
    <property type="match status" value="1"/>
</dbReference>
<reference evidence="2 3" key="1">
    <citation type="submission" date="2020-01" db="EMBL/GenBank/DDBJ databases">
        <authorList>
            <person name="Gupta K D."/>
        </authorList>
    </citation>
    <scope>NUCLEOTIDE SEQUENCE [LARGE SCALE GENOMIC DNA]</scope>
</reference>
<dbReference type="GO" id="GO:0005525">
    <property type="term" value="F:GTP binding"/>
    <property type="evidence" value="ECO:0007669"/>
    <property type="project" value="InterPro"/>
</dbReference>
<comment type="caution">
    <text evidence="2">The sequence shown here is derived from an EMBL/GenBank/DDBJ whole genome shotgun (WGS) entry which is preliminary data.</text>
</comment>
<sequence>MGFFKDFLSKIIPIDSLRSSDVVILIIGPPGVGKTTFINMAAQRTLLDAQKSLSAGTRDISTVRCKDPVSKRSIVLVDTPAYPDEQMPTNEYKIKDWMKKKRKAKISGILYLHRITDNRVTTPPGETYKKFKGGLAGGVDTPVLLVTTMWDHWSRPNISAEQKEKALRVAELRLNQLTEDWKDNVGESVVERHDNTQSSALRILDQLLAAAK</sequence>
<protein>
    <recommendedName>
        <fullName evidence="1">G domain-containing protein</fullName>
    </recommendedName>
</protein>
<evidence type="ECO:0000313" key="2">
    <source>
        <dbReference type="EMBL" id="CAA7261001.1"/>
    </source>
</evidence>
<organism evidence="2 3">
    <name type="scientific">Cyclocybe aegerita</name>
    <name type="common">Black poplar mushroom</name>
    <name type="synonym">Agrocybe aegerita</name>
    <dbReference type="NCBI Taxonomy" id="1973307"/>
    <lineage>
        <taxon>Eukaryota</taxon>
        <taxon>Fungi</taxon>
        <taxon>Dikarya</taxon>
        <taxon>Basidiomycota</taxon>
        <taxon>Agaricomycotina</taxon>
        <taxon>Agaricomycetes</taxon>
        <taxon>Agaricomycetidae</taxon>
        <taxon>Agaricales</taxon>
        <taxon>Agaricineae</taxon>
        <taxon>Bolbitiaceae</taxon>
        <taxon>Cyclocybe</taxon>
    </lineage>
</organism>
<accession>A0A8S0VXL9</accession>
<dbReference type="Gene3D" id="3.40.50.300">
    <property type="entry name" value="P-loop containing nucleotide triphosphate hydrolases"/>
    <property type="match status" value="1"/>
</dbReference>
<dbReference type="InterPro" id="IPR006073">
    <property type="entry name" value="GTP-bd"/>
</dbReference>
<dbReference type="AlphaFoldDB" id="A0A8S0VXL9"/>
<dbReference type="Proteomes" id="UP000467700">
    <property type="component" value="Unassembled WGS sequence"/>
</dbReference>
<dbReference type="CDD" id="cd00882">
    <property type="entry name" value="Ras_like_GTPase"/>
    <property type="match status" value="1"/>
</dbReference>
<proteinExistence type="predicted"/>
<name>A0A8S0VXL9_CYCAE</name>
<dbReference type="OrthoDB" id="2846732at2759"/>
<evidence type="ECO:0000313" key="3">
    <source>
        <dbReference type="Proteomes" id="UP000467700"/>
    </source>
</evidence>
<feature type="domain" description="G" evidence="1">
    <location>
        <begin position="24"/>
        <end position="113"/>
    </location>
</feature>
<evidence type="ECO:0000259" key="1">
    <source>
        <dbReference type="Pfam" id="PF01926"/>
    </source>
</evidence>
<dbReference type="EMBL" id="CACVBS010000031">
    <property type="protein sequence ID" value="CAA7261001.1"/>
    <property type="molecule type" value="Genomic_DNA"/>
</dbReference>
<dbReference type="Pfam" id="PF01926">
    <property type="entry name" value="MMR_HSR1"/>
    <property type="match status" value="1"/>
</dbReference>